<dbReference type="EMBL" id="LM676425">
    <property type="protein sequence ID" value="CEP26807.1"/>
    <property type="molecule type" value="Genomic_DNA"/>
</dbReference>
<dbReference type="GO" id="GO:0005886">
    <property type="term" value="C:plasma membrane"/>
    <property type="evidence" value="ECO:0007669"/>
    <property type="project" value="UniProtKB-SubCell"/>
</dbReference>
<evidence type="ECO:0000313" key="7">
    <source>
        <dbReference type="EMBL" id="CEP26807.1"/>
    </source>
</evidence>
<gene>
    <name evidence="7" type="ORF">PFCIRM138_10015</name>
</gene>
<accession>A0A068VTW4</accession>
<evidence type="ECO:0000256" key="4">
    <source>
        <dbReference type="ARBA" id="ARBA00022989"/>
    </source>
</evidence>
<sequence length="463" mass="48856">MAMTDTPTAATRAGGPGHPVTFRRELRLHSVLAFGLAYLAPIIVLGTFGVISQKSNGGTAGSYLIAMLAMLLTATSYGRLSHEVPMAGSAYTYVRKMVSNHLGFLVGWGSMLDYVFIPMVIWLIGASYLNAQFPAIPDPVWIAGFIVITSGLNIVGIKVADHANLVLLAIEVLVIALFVAFSIYAVAHHGQQLLSLTPFTGKPFDVLALSAGAATAAYSFLGFDAVTTLTEETVDAKRTIPRAIMLTALVGGGIFVVATYATELVHPLVQVLDIDSAAFEIAKAIGGAFLSTVFLVGLIVGQFASGIAAQASASRLMFAMGRDGVLPKRFFGRLSPRTNTPINAILVVAAVGIIGCFLDISTSTSFINFGAFIAFTMVNVSAISLTRRQIARGEHVNPLTGYVVPALGALVVIYLITELDLPALLVGGTWLFIGICVLVGLTHGFHRPPPEMTDSTEVEELAA</sequence>
<feature type="transmembrane region" description="Helical" evidence="6">
    <location>
        <begin position="342"/>
        <end position="360"/>
    </location>
</feature>
<dbReference type="InterPro" id="IPR050367">
    <property type="entry name" value="APC_superfamily"/>
</dbReference>
<keyword evidence="3 6" id="KW-0812">Transmembrane</keyword>
<dbReference type="InterPro" id="IPR002293">
    <property type="entry name" value="AA/rel_permease1"/>
</dbReference>
<keyword evidence="5 6" id="KW-0472">Membrane</keyword>
<feature type="transmembrane region" description="Helical" evidence="6">
    <location>
        <begin position="281"/>
        <end position="308"/>
    </location>
</feature>
<evidence type="ECO:0000256" key="1">
    <source>
        <dbReference type="ARBA" id="ARBA00004651"/>
    </source>
</evidence>
<dbReference type="PIRSF" id="PIRSF006060">
    <property type="entry name" value="AA_transporter"/>
    <property type="match status" value="1"/>
</dbReference>
<feature type="transmembrane region" description="Helical" evidence="6">
    <location>
        <begin position="63"/>
        <end position="81"/>
    </location>
</feature>
<feature type="transmembrane region" description="Helical" evidence="6">
    <location>
        <begin position="207"/>
        <end position="227"/>
    </location>
</feature>
<reference evidence="7" key="1">
    <citation type="submission" date="2014-08" db="EMBL/GenBank/DDBJ databases">
        <authorList>
            <person name="Falentin Helene"/>
        </authorList>
    </citation>
    <scope>NUCLEOTIDE SEQUENCE</scope>
</reference>
<feature type="transmembrane region" description="Helical" evidence="6">
    <location>
        <begin position="366"/>
        <end position="387"/>
    </location>
</feature>
<feature type="transmembrane region" description="Helical" evidence="6">
    <location>
        <begin position="239"/>
        <end position="261"/>
    </location>
</feature>
<dbReference type="RefSeq" id="WP_013160859.1">
    <property type="nucleotide sequence ID" value="NZ_CP010341.1"/>
</dbReference>
<feature type="transmembrane region" description="Helical" evidence="6">
    <location>
        <begin position="166"/>
        <end position="187"/>
    </location>
</feature>
<evidence type="ECO:0000256" key="3">
    <source>
        <dbReference type="ARBA" id="ARBA00022692"/>
    </source>
</evidence>
<keyword evidence="4 6" id="KW-1133">Transmembrane helix</keyword>
<dbReference type="PANTHER" id="PTHR42770">
    <property type="entry name" value="AMINO ACID TRANSPORTER-RELATED"/>
    <property type="match status" value="1"/>
</dbReference>
<feature type="transmembrane region" description="Helical" evidence="6">
    <location>
        <begin position="31"/>
        <end position="51"/>
    </location>
</feature>
<protein>
    <submittedName>
        <fullName evidence="7">Putrescine importer</fullName>
    </submittedName>
</protein>
<name>A0A068VTW4_PROFF</name>
<keyword evidence="2" id="KW-1003">Cell membrane</keyword>
<feature type="transmembrane region" description="Helical" evidence="6">
    <location>
        <begin position="140"/>
        <end position="159"/>
    </location>
</feature>
<dbReference type="Pfam" id="PF13520">
    <property type="entry name" value="AA_permease_2"/>
    <property type="match status" value="1"/>
</dbReference>
<organism evidence="7">
    <name type="scientific">Propionibacterium freudenreichii subsp. freudenreichii</name>
    <dbReference type="NCBI Taxonomy" id="66712"/>
    <lineage>
        <taxon>Bacteria</taxon>
        <taxon>Bacillati</taxon>
        <taxon>Actinomycetota</taxon>
        <taxon>Actinomycetes</taxon>
        <taxon>Propionibacteriales</taxon>
        <taxon>Propionibacteriaceae</taxon>
        <taxon>Propionibacterium</taxon>
    </lineage>
</organism>
<feature type="transmembrane region" description="Helical" evidence="6">
    <location>
        <begin position="423"/>
        <end position="442"/>
    </location>
</feature>
<dbReference type="PANTHER" id="PTHR42770:SF8">
    <property type="entry name" value="PUTRESCINE IMPORTER PUUP"/>
    <property type="match status" value="1"/>
</dbReference>
<dbReference type="Gene3D" id="1.20.1740.10">
    <property type="entry name" value="Amino acid/polyamine transporter I"/>
    <property type="match status" value="1"/>
</dbReference>
<feature type="transmembrane region" description="Helical" evidence="6">
    <location>
        <begin position="399"/>
        <end position="417"/>
    </location>
</feature>
<dbReference type="PATRIC" id="fig|66712.6.peg.1248"/>
<proteinExistence type="predicted"/>
<feature type="transmembrane region" description="Helical" evidence="6">
    <location>
        <begin position="102"/>
        <end position="128"/>
    </location>
</feature>
<dbReference type="KEGG" id="pfre:RM25_1220"/>
<evidence type="ECO:0000256" key="6">
    <source>
        <dbReference type="SAM" id="Phobius"/>
    </source>
</evidence>
<dbReference type="AlphaFoldDB" id="A0A068VTW4"/>
<comment type="subcellular location">
    <subcellularLocation>
        <location evidence="1">Cell membrane</location>
        <topology evidence="1">Multi-pass membrane protein</topology>
    </subcellularLocation>
</comment>
<dbReference type="GO" id="GO:0022857">
    <property type="term" value="F:transmembrane transporter activity"/>
    <property type="evidence" value="ECO:0007669"/>
    <property type="project" value="InterPro"/>
</dbReference>
<evidence type="ECO:0000256" key="2">
    <source>
        <dbReference type="ARBA" id="ARBA00022475"/>
    </source>
</evidence>
<evidence type="ECO:0000256" key="5">
    <source>
        <dbReference type="ARBA" id="ARBA00023136"/>
    </source>
</evidence>